<feature type="compositionally biased region" description="Pro residues" evidence="1">
    <location>
        <begin position="343"/>
        <end position="360"/>
    </location>
</feature>
<feature type="transmembrane region" description="Helical" evidence="2">
    <location>
        <begin position="55"/>
        <end position="79"/>
    </location>
</feature>
<sequence>MRTFLRAFGALVTLLALLVGLPAVLGYGTWAIALHARPQQSSLTQLLTTPDNGNLFLWALVVVGWLAWLAFAVSVLVEIPAQLRGRVARRLPALGWSQRLAGGLVGAILTLVPMAGGALAATGAPAPRLAVGAPLSPDTVSASALSEAVAPEAAPVAAATAQAAHHPHYLVRATRPADTLWGIAERTLGSGERWREIAALNDGRVMDAQHRVFDAERPLQPGWDLLLPRDARDAQAVQTAGPGEGSGAASRSVPGPARPGAAAASGGAHDPEVTVRPGDTLSAIAQHELGSATAWPQIFDANRGVTAPDGVRLTDPNLIEPGMRLTIPSPDDSDSGGLQGAQPPAPTPPPPVSTPTPGPGPSGGATAAPSPSGGGGAFTHGQGGGPSPSATPTQTPAPTSAPTTAAGSASASASGDKVHGGHQSPTQFAVAAGTSVLGAVLLGTVALRRSRRRTMPPRQAPQHRASGRPPQPPLEPAVTAMPPVPLPPPPTPPAPGPYLPTLTPPAASPGSPASAAASGPSRPGASGVHHHTVDACAARKGATGGEGATRCSSTVCAGVTRTTLSGGSRRPSRATLRAMLRSARPSRSRSRTACCAPGGATTAGGAAAEAGD</sequence>
<dbReference type="SMART" id="SM00257">
    <property type="entry name" value="LysM"/>
    <property type="match status" value="1"/>
</dbReference>
<feature type="transmembrane region" description="Helical" evidence="2">
    <location>
        <begin position="100"/>
        <end position="121"/>
    </location>
</feature>
<feature type="region of interest" description="Disordered" evidence="1">
    <location>
        <begin position="580"/>
        <end position="612"/>
    </location>
</feature>
<evidence type="ECO:0000256" key="1">
    <source>
        <dbReference type="SAM" id="MobiDB-lite"/>
    </source>
</evidence>
<evidence type="ECO:0000256" key="2">
    <source>
        <dbReference type="SAM" id="Phobius"/>
    </source>
</evidence>
<name>A0A2X0IBR4_9ACTN</name>
<feature type="compositionally biased region" description="Low complexity" evidence="1">
    <location>
        <begin position="591"/>
        <end position="612"/>
    </location>
</feature>
<reference evidence="4 5" key="1">
    <citation type="submission" date="2018-06" db="EMBL/GenBank/DDBJ databases">
        <title>Streptacidiphilus pinicola sp. nov., isolated from pine grove soil.</title>
        <authorList>
            <person name="Roh S.G."/>
            <person name="Park S."/>
            <person name="Kim M.-K."/>
            <person name="Yun B.-R."/>
            <person name="Park J."/>
            <person name="Kim M.J."/>
            <person name="Kim Y.S."/>
            <person name="Kim S.B."/>
        </authorList>
    </citation>
    <scope>NUCLEOTIDE SEQUENCE [LARGE SCALE GENOMIC DNA]</scope>
    <source>
        <strain evidence="4 5">MMS16-CNU450</strain>
    </source>
</reference>
<dbReference type="Proteomes" id="UP000248889">
    <property type="component" value="Unassembled WGS sequence"/>
</dbReference>
<dbReference type="PRINTS" id="PR01217">
    <property type="entry name" value="PRICHEXTENSN"/>
</dbReference>
<evidence type="ECO:0000313" key="5">
    <source>
        <dbReference type="Proteomes" id="UP000248889"/>
    </source>
</evidence>
<dbReference type="OrthoDB" id="8444614at2"/>
<keyword evidence="2" id="KW-1133">Transmembrane helix</keyword>
<dbReference type="Gene3D" id="3.10.350.10">
    <property type="entry name" value="LysM domain"/>
    <property type="match status" value="2"/>
</dbReference>
<dbReference type="CDD" id="cd00118">
    <property type="entry name" value="LysM"/>
    <property type="match status" value="1"/>
</dbReference>
<organism evidence="4 5">
    <name type="scientific">Streptacidiphilus pinicola</name>
    <dbReference type="NCBI Taxonomy" id="2219663"/>
    <lineage>
        <taxon>Bacteria</taxon>
        <taxon>Bacillati</taxon>
        <taxon>Actinomycetota</taxon>
        <taxon>Actinomycetes</taxon>
        <taxon>Kitasatosporales</taxon>
        <taxon>Streptomycetaceae</taxon>
        <taxon>Streptacidiphilus</taxon>
    </lineage>
</organism>
<dbReference type="RefSeq" id="WP_116513719.1">
    <property type="nucleotide sequence ID" value="NZ_QKYN01000195.1"/>
</dbReference>
<evidence type="ECO:0000259" key="3">
    <source>
        <dbReference type="PROSITE" id="PS51782"/>
    </source>
</evidence>
<dbReference type="AlphaFoldDB" id="A0A2X0IBR4"/>
<dbReference type="PROSITE" id="PS51782">
    <property type="entry name" value="LYSM"/>
    <property type="match status" value="1"/>
</dbReference>
<dbReference type="InterPro" id="IPR036779">
    <property type="entry name" value="LysM_dom_sf"/>
</dbReference>
<dbReference type="InterPro" id="IPR018392">
    <property type="entry name" value="LysM"/>
</dbReference>
<feature type="non-terminal residue" evidence="4">
    <location>
        <position position="612"/>
    </location>
</feature>
<evidence type="ECO:0000313" key="4">
    <source>
        <dbReference type="EMBL" id="RAG80821.1"/>
    </source>
</evidence>
<dbReference type="EMBL" id="QKYN01000195">
    <property type="protein sequence ID" value="RAG80821.1"/>
    <property type="molecule type" value="Genomic_DNA"/>
</dbReference>
<dbReference type="Pfam" id="PF01476">
    <property type="entry name" value="LysM"/>
    <property type="match status" value="2"/>
</dbReference>
<dbReference type="PANTHER" id="PTHR34700:SF4">
    <property type="entry name" value="PHAGE-LIKE ELEMENT PBSX PROTEIN XKDP"/>
    <property type="match status" value="1"/>
</dbReference>
<protein>
    <recommendedName>
        <fullName evidence="3">LysM domain-containing protein</fullName>
    </recommendedName>
</protein>
<accession>A0A2X0IBR4</accession>
<keyword evidence="5" id="KW-1185">Reference proteome</keyword>
<gene>
    <name evidence="4" type="ORF">DN069_36045</name>
</gene>
<feature type="compositionally biased region" description="Low complexity" evidence="1">
    <location>
        <begin position="387"/>
        <end position="415"/>
    </location>
</feature>
<keyword evidence="2" id="KW-0472">Membrane</keyword>
<feature type="compositionally biased region" description="Pro residues" evidence="1">
    <location>
        <begin position="482"/>
        <end position="507"/>
    </location>
</feature>
<feature type="region of interest" description="Disordered" evidence="1">
    <location>
        <begin position="447"/>
        <end position="531"/>
    </location>
</feature>
<feature type="compositionally biased region" description="Gly residues" evidence="1">
    <location>
        <begin position="372"/>
        <end position="386"/>
    </location>
</feature>
<feature type="compositionally biased region" description="Low complexity" evidence="1">
    <location>
        <begin position="254"/>
        <end position="268"/>
    </location>
</feature>
<keyword evidence="2" id="KW-0812">Transmembrane</keyword>
<dbReference type="PANTHER" id="PTHR34700">
    <property type="entry name" value="POTASSIUM BINDING PROTEIN KBP"/>
    <property type="match status" value="1"/>
</dbReference>
<proteinExistence type="predicted"/>
<comment type="caution">
    <text evidence="4">The sequence shown here is derived from an EMBL/GenBank/DDBJ whole genome shotgun (WGS) entry which is preliminary data.</text>
</comment>
<feature type="compositionally biased region" description="Low complexity" evidence="1">
    <location>
        <begin position="508"/>
        <end position="527"/>
    </location>
</feature>
<feature type="region of interest" description="Disordered" evidence="1">
    <location>
        <begin position="305"/>
        <end position="426"/>
    </location>
</feature>
<feature type="region of interest" description="Disordered" evidence="1">
    <location>
        <begin position="233"/>
        <end position="276"/>
    </location>
</feature>
<feature type="domain" description="LysM" evidence="3">
    <location>
        <begin position="271"/>
        <end position="327"/>
    </location>
</feature>
<dbReference type="InterPro" id="IPR052196">
    <property type="entry name" value="Bact_Kbp"/>
</dbReference>